<dbReference type="InterPro" id="IPR022053">
    <property type="entry name" value="DUF3613"/>
</dbReference>
<evidence type="ECO:0000313" key="3">
    <source>
        <dbReference type="Proteomes" id="UP000193675"/>
    </source>
</evidence>
<protein>
    <recommendedName>
        <fullName evidence="4">DUF3613 domain-containing protein</fullName>
    </recommendedName>
</protein>
<feature type="chain" id="PRO_5012145683" description="DUF3613 domain-containing protein" evidence="1">
    <location>
        <begin position="20"/>
        <end position="86"/>
    </location>
</feature>
<evidence type="ECO:0000256" key="1">
    <source>
        <dbReference type="SAM" id="SignalP"/>
    </source>
</evidence>
<organism evidence="2 3">
    <name type="scientific">Pseudomonas putida</name>
    <name type="common">Arthrobacter siderocapsulatus</name>
    <dbReference type="NCBI Taxonomy" id="303"/>
    <lineage>
        <taxon>Bacteria</taxon>
        <taxon>Pseudomonadati</taxon>
        <taxon>Pseudomonadota</taxon>
        <taxon>Gammaproteobacteria</taxon>
        <taxon>Pseudomonadales</taxon>
        <taxon>Pseudomonadaceae</taxon>
        <taxon>Pseudomonas</taxon>
    </lineage>
</organism>
<sequence>MRMLMMTLALLASPFSALADDPLRQPPPDSAAEAWLRVQASNQQASPRLQVQTAAERDATLQRWLDTYKYPIPEVFRWQKVSSSDD</sequence>
<evidence type="ECO:0000313" key="2">
    <source>
        <dbReference type="EMBL" id="ORL60478.1"/>
    </source>
</evidence>
<dbReference type="Pfam" id="PF12266">
    <property type="entry name" value="DUF3613"/>
    <property type="match status" value="1"/>
</dbReference>
<name>A0A1X0ZPD5_PSEPU</name>
<proteinExistence type="predicted"/>
<feature type="signal peptide" evidence="1">
    <location>
        <begin position="1"/>
        <end position="19"/>
    </location>
</feature>
<dbReference type="Proteomes" id="UP000193675">
    <property type="component" value="Unassembled WGS sequence"/>
</dbReference>
<gene>
    <name evidence="2" type="ORF">B7H17_22200</name>
</gene>
<evidence type="ECO:0008006" key="4">
    <source>
        <dbReference type="Google" id="ProtNLM"/>
    </source>
</evidence>
<dbReference type="EMBL" id="NBWC01000038">
    <property type="protein sequence ID" value="ORL60478.1"/>
    <property type="molecule type" value="Genomic_DNA"/>
</dbReference>
<reference evidence="2 3" key="1">
    <citation type="submission" date="2017-04" db="EMBL/GenBank/DDBJ databases">
        <title>Presence of VIM-2 positive Pseudomonas species in chickens and their surrounding environment.</title>
        <authorList>
            <person name="Zhang R."/>
        </authorList>
    </citation>
    <scope>NUCLEOTIDE SEQUENCE [LARGE SCALE GENOMIC DNA]</scope>
    <source>
        <strain evidence="2 3">DZ-C18</strain>
    </source>
</reference>
<comment type="caution">
    <text evidence="2">The sequence shown here is derived from an EMBL/GenBank/DDBJ whole genome shotgun (WGS) entry which is preliminary data.</text>
</comment>
<keyword evidence="1" id="KW-0732">Signal</keyword>
<dbReference type="OrthoDB" id="7068897at2"/>
<accession>A0A1X0ZPD5</accession>
<dbReference type="AlphaFoldDB" id="A0A1X0ZPD5"/>
<dbReference type="RefSeq" id="WP_084858731.1">
    <property type="nucleotide sequence ID" value="NZ_JAOTEI010000088.1"/>
</dbReference>